<accession>A0A9P6B8U2</accession>
<dbReference type="Gene3D" id="3.40.50.720">
    <property type="entry name" value="NAD(P)-binding Rossmann-like Domain"/>
    <property type="match status" value="1"/>
</dbReference>
<dbReference type="PANTHER" id="PTHR43431:SF7">
    <property type="entry name" value="OXIDOREDUCTASE, SHORT CHAIN DEHYDROGENASE_REDUCTASE FAMILY (AFU_ORTHOLOGUE AFUA_5G14000)"/>
    <property type="match status" value="1"/>
</dbReference>
<name>A0A9P6B8U2_9AGAM</name>
<proteinExistence type="predicted"/>
<comment type="caution">
    <text evidence="1">The sequence shown here is derived from an EMBL/GenBank/DDBJ whole genome shotgun (WGS) entry which is preliminary data.</text>
</comment>
<dbReference type="OrthoDB" id="5399006at2759"/>
<evidence type="ECO:0000313" key="2">
    <source>
        <dbReference type="Proteomes" id="UP000886523"/>
    </source>
</evidence>
<gene>
    <name evidence="1" type="ORF">BS47DRAFT_1379852</name>
</gene>
<dbReference type="PRINTS" id="PR00081">
    <property type="entry name" value="GDHRDH"/>
</dbReference>
<reference evidence="1" key="1">
    <citation type="journal article" date="2020" name="Nat. Commun.">
        <title>Large-scale genome sequencing of mycorrhizal fungi provides insights into the early evolution of symbiotic traits.</title>
        <authorList>
            <person name="Miyauchi S."/>
            <person name="Kiss E."/>
            <person name="Kuo A."/>
            <person name="Drula E."/>
            <person name="Kohler A."/>
            <person name="Sanchez-Garcia M."/>
            <person name="Morin E."/>
            <person name="Andreopoulos B."/>
            <person name="Barry K.W."/>
            <person name="Bonito G."/>
            <person name="Buee M."/>
            <person name="Carver A."/>
            <person name="Chen C."/>
            <person name="Cichocki N."/>
            <person name="Clum A."/>
            <person name="Culley D."/>
            <person name="Crous P.W."/>
            <person name="Fauchery L."/>
            <person name="Girlanda M."/>
            <person name="Hayes R.D."/>
            <person name="Keri Z."/>
            <person name="LaButti K."/>
            <person name="Lipzen A."/>
            <person name="Lombard V."/>
            <person name="Magnuson J."/>
            <person name="Maillard F."/>
            <person name="Murat C."/>
            <person name="Nolan M."/>
            <person name="Ohm R.A."/>
            <person name="Pangilinan J."/>
            <person name="Pereira M.F."/>
            <person name="Perotto S."/>
            <person name="Peter M."/>
            <person name="Pfister S."/>
            <person name="Riley R."/>
            <person name="Sitrit Y."/>
            <person name="Stielow J.B."/>
            <person name="Szollosi G."/>
            <person name="Zifcakova L."/>
            <person name="Stursova M."/>
            <person name="Spatafora J.W."/>
            <person name="Tedersoo L."/>
            <person name="Vaario L.M."/>
            <person name="Yamada A."/>
            <person name="Yan M."/>
            <person name="Wang P."/>
            <person name="Xu J."/>
            <person name="Bruns T."/>
            <person name="Baldrian P."/>
            <person name="Vilgalys R."/>
            <person name="Dunand C."/>
            <person name="Henrissat B."/>
            <person name="Grigoriev I.V."/>
            <person name="Hibbett D."/>
            <person name="Nagy L.G."/>
            <person name="Martin F.M."/>
        </authorList>
    </citation>
    <scope>NUCLEOTIDE SEQUENCE</scope>
    <source>
        <strain evidence="1">UP504</strain>
    </source>
</reference>
<organism evidence="1 2">
    <name type="scientific">Hydnum rufescens UP504</name>
    <dbReference type="NCBI Taxonomy" id="1448309"/>
    <lineage>
        <taxon>Eukaryota</taxon>
        <taxon>Fungi</taxon>
        <taxon>Dikarya</taxon>
        <taxon>Basidiomycota</taxon>
        <taxon>Agaricomycotina</taxon>
        <taxon>Agaricomycetes</taxon>
        <taxon>Cantharellales</taxon>
        <taxon>Hydnaceae</taxon>
        <taxon>Hydnum</taxon>
    </lineage>
</organism>
<evidence type="ECO:0000313" key="1">
    <source>
        <dbReference type="EMBL" id="KAF9518371.1"/>
    </source>
</evidence>
<dbReference type="InterPro" id="IPR036291">
    <property type="entry name" value="NAD(P)-bd_dom_sf"/>
</dbReference>
<keyword evidence="2" id="KW-1185">Reference proteome</keyword>
<dbReference type="InterPro" id="IPR002347">
    <property type="entry name" value="SDR_fam"/>
</dbReference>
<dbReference type="AlphaFoldDB" id="A0A9P6B8U2"/>
<dbReference type="PANTHER" id="PTHR43431">
    <property type="entry name" value="OXIDOREDUCTASE, SHORT CHAIN DEHYDROGENASE/REDUCTASE FAMILY (AFU_ORTHOLOGUE AFUA_5G14000)"/>
    <property type="match status" value="1"/>
</dbReference>
<protein>
    <recommendedName>
        <fullName evidence="3">NAD(P)-binding protein</fullName>
    </recommendedName>
</protein>
<evidence type="ECO:0008006" key="3">
    <source>
        <dbReference type="Google" id="ProtNLM"/>
    </source>
</evidence>
<dbReference type="Proteomes" id="UP000886523">
    <property type="component" value="Unassembled WGS sequence"/>
</dbReference>
<dbReference type="SUPFAM" id="SSF51735">
    <property type="entry name" value="NAD(P)-binding Rossmann-fold domains"/>
    <property type="match status" value="1"/>
</dbReference>
<dbReference type="Pfam" id="PF00106">
    <property type="entry name" value="adh_short"/>
    <property type="match status" value="1"/>
</dbReference>
<dbReference type="EMBL" id="MU128925">
    <property type="protein sequence ID" value="KAF9518371.1"/>
    <property type="molecule type" value="Genomic_DNA"/>
</dbReference>
<sequence length="246" mass="26443">MASSKIAVIAGVGTGGGTGGAVARRFANAGYKVALLSRNAQALQGLSDSIKTTGGLAVPFPLSVYSHSEISNAFNSIKKEWPGDSIRVTVWNAGDGIFSPFLDITEEQLHKTVDGNVFGPFAFASESITGFKEQELDDRGSRGTLIFTGATASLRGNVTTSAFASGKFALRALSQSLAKEFGKQNIHVSHAIIDGVIATDRKYGKDSNPDEKLHPEAIAEAYEFLTRQHRSAWTWELDLRPAHEKW</sequence>